<dbReference type="InterPro" id="IPR051826">
    <property type="entry name" value="E3_ubiquitin-ligase_domain"/>
</dbReference>
<dbReference type="InterPro" id="IPR013083">
    <property type="entry name" value="Znf_RING/FYVE/PHD"/>
</dbReference>
<dbReference type="SMART" id="SM00184">
    <property type="entry name" value="RING"/>
    <property type="match status" value="1"/>
</dbReference>
<dbReference type="EMBL" id="LSSM01003747">
    <property type="protein sequence ID" value="OMJ16896.1"/>
    <property type="molecule type" value="Genomic_DNA"/>
</dbReference>
<dbReference type="SUPFAM" id="SSF57850">
    <property type="entry name" value="RING/U-box"/>
    <property type="match status" value="1"/>
</dbReference>
<keyword evidence="4" id="KW-0472">Membrane</keyword>
<evidence type="ECO:0000256" key="1">
    <source>
        <dbReference type="PROSITE-ProRule" id="PRU00175"/>
    </source>
</evidence>
<sequence length="397" mass="45463">MLKYSDNNPGYLNFTVQSNDNINPRIQRLSLSQIKKLPIYIIKPKNQLVNIEKEYLLVDKSPVPDKEEKLLENEKKKKLLLSVPKPARNKRAKSLMEISKKRFEVRSTKKCINFSRKDQLQELELVPLCSNADLIHQNKDSYTFLPINSQSRSLFGSASPEHEAGPSSIKNGSCGNSYQSQNTISPAGSFEEMFYRKISQKNTSMKIDRINSPTSDNENNISFISCIDFNFDKKSPARNRMIEKDYLSRSMLSVSKRSGRIRRTLSDSCIETSNLDSDDDSLLICPICLDDLEINSTVRMLPCGHKYHLECIDNWLLNKSPLCPYCKSDVRIAMEENEANVQSVRINIQDGISAETRNNINEVPRGENNNNSPNFLVDSRIYQSIKRFCLMIKSRLI</sequence>
<dbReference type="AlphaFoldDB" id="A0A1R1XQL7"/>
<keyword evidence="4" id="KW-0675">Receptor</keyword>
<keyword evidence="1" id="KW-0862">Zinc</keyword>
<dbReference type="Pfam" id="PF13639">
    <property type="entry name" value="zf-RING_2"/>
    <property type="match status" value="1"/>
</dbReference>
<organism evidence="4 5">
    <name type="scientific">Smittium culicis</name>
    <dbReference type="NCBI Taxonomy" id="133412"/>
    <lineage>
        <taxon>Eukaryota</taxon>
        <taxon>Fungi</taxon>
        <taxon>Fungi incertae sedis</taxon>
        <taxon>Zoopagomycota</taxon>
        <taxon>Kickxellomycotina</taxon>
        <taxon>Harpellomycetes</taxon>
        <taxon>Harpellales</taxon>
        <taxon>Legeriomycetaceae</taxon>
        <taxon>Smittium</taxon>
    </lineage>
</organism>
<dbReference type="GO" id="GO:0006511">
    <property type="term" value="P:ubiquitin-dependent protein catabolic process"/>
    <property type="evidence" value="ECO:0007669"/>
    <property type="project" value="TreeGrafter"/>
</dbReference>
<dbReference type="OrthoDB" id="8062037at2759"/>
<name>A0A1R1XQL7_9FUNG</name>
<dbReference type="GO" id="GO:0061630">
    <property type="term" value="F:ubiquitin protein ligase activity"/>
    <property type="evidence" value="ECO:0007669"/>
    <property type="project" value="TreeGrafter"/>
</dbReference>
<keyword evidence="1" id="KW-0863">Zinc-finger</keyword>
<evidence type="ECO:0000259" key="3">
    <source>
        <dbReference type="PROSITE" id="PS50089"/>
    </source>
</evidence>
<proteinExistence type="predicted"/>
<keyword evidence="1" id="KW-0479">Metal-binding</keyword>
<gene>
    <name evidence="4" type="ORF">AYI69_g7659</name>
</gene>
<evidence type="ECO:0000313" key="5">
    <source>
        <dbReference type="Proteomes" id="UP000187429"/>
    </source>
</evidence>
<keyword evidence="5" id="KW-1185">Reference proteome</keyword>
<dbReference type="PROSITE" id="PS50089">
    <property type="entry name" value="ZF_RING_2"/>
    <property type="match status" value="1"/>
</dbReference>
<dbReference type="GO" id="GO:0008270">
    <property type="term" value="F:zinc ion binding"/>
    <property type="evidence" value="ECO:0007669"/>
    <property type="project" value="UniProtKB-KW"/>
</dbReference>
<evidence type="ECO:0000256" key="2">
    <source>
        <dbReference type="SAM" id="MobiDB-lite"/>
    </source>
</evidence>
<accession>A0A1R1XQL7</accession>
<dbReference type="Gene3D" id="3.30.40.10">
    <property type="entry name" value="Zinc/RING finger domain, C3HC4 (zinc finger)"/>
    <property type="match status" value="1"/>
</dbReference>
<reference evidence="5" key="1">
    <citation type="submission" date="2017-01" db="EMBL/GenBank/DDBJ databases">
        <authorList>
            <person name="Wang Y."/>
            <person name="White M."/>
            <person name="Kvist S."/>
            <person name="Moncalvo J.-M."/>
        </authorList>
    </citation>
    <scope>NUCLEOTIDE SEQUENCE [LARGE SCALE GENOMIC DNA]</scope>
    <source>
        <strain evidence="5">ID-206-W2</strain>
    </source>
</reference>
<dbReference type="Proteomes" id="UP000187429">
    <property type="component" value="Unassembled WGS sequence"/>
</dbReference>
<evidence type="ECO:0000313" key="4">
    <source>
        <dbReference type="EMBL" id="OMJ16896.1"/>
    </source>
</evidence>
<keyword evidence="4" id="KW-0812">Transmembrane</keyword>
<dbReference type="PANTHER" id="PTHR22765">
    <property type="entry name" value="RING FINGER AND PROTEASE ASSOCIATED DOMAIN-CONTAINING"/>
    <property type="match status" value="1"/>
</dbReference>
<feature type="compositionally biased region" description="Polar residues" evidence="2">
    <location>
        <begin position="168"/>
        <end position="181"/>
    </location>
</feature>
<comment type="caution">
    <text evidence="4">The sequence shown here is derived from an EMBL/GenBank/DDBJ whole genome shotgun (WGS) entry which is preliminary data.</text>
</comment>
<protein>
    <submittedName>
        <fullName evidence="4">Receptor homology region, transmembrane domain-and RING domain-containing protein 3</fullName>
    </submittedName>
</protein>
<feature type="domain" description="RING-type" evidence="3">
    <location>
        <begin position="285"/>
        <end position="327"/>
    </location>
</feature>
<dbReference type="InterPro" id="IPR001841">
    <property type="entry name" value="Znf_RING"/>
</dbReference>
<dbReference type="PANTHER" id="PTHR22765:SF434">
    <property type="entry name" value="GB|AAD18119.1-RELATED"/>
    <property type="match status" value="1"/>
</dbReference>
<feature type="region of interest" description="Disordered" evidence="2">
    <location>
        <begin position="155"/>
        <end position="181"/>
    </location>
</feature>